<evidence type="ECO:0000256" key="2">
    <source>
        <dbReference type="SAM" id="SignalP"/>
    </source>
</evidence>
<evidence type="ECO:0000313" key="3">
    <source>
        <dbReference type="EMBL" id="WOH00901.1"/>
    </source>
</evidence>
<organism evidence="3 4">
    <name type="scientific">Daucus carota subsp. sativus</name>
    <name type="common">Carrot</name>
    <dbReference type="NCBI Taxonomy" id="79200"/>
    <lineage>
        <taxon>Eukaryota</taxon>
        <taxon>Viridiplantae</taxon>
        <taxon>Streptophyta</taxon>
        <taxon>Embryophyta</taxon>
        <taxon>Tracheophyta</taxon>
        <taxon>Spermatophyta</taxon>
        <taxon>Magnoliopsida</taxon>
        <taxon>eudicotyledons</taxon>
        <taxon>Gunneridae</taxon>
        <taxon>Pentapetalae</taxon>
        <taxon>asterids</taxon>
        <taxon>campanulids</taxon>
        <taxon>Apiales</taxon>
        <taxon>Apiaceae</taxon>
        <taxon>Apioideae</taxon>
        <taxon>Scandiceae</taxon>
        <taxon>Daucinae</taxon>
        <taxon>Daucus</taxon>
        <taxon>Daucus sect. Daucus</taxon>
    </lineage>
</organism>
<evidence type="ECO:0000256" key="1">
    <source>
        <dbReference type="SAM" id="MobiDB-lite"/>
    </source>
</evidence>
<dbReference type="Gramene" id="KZM94441">
    <property type="protein sequence ID" value="KZM94441"/>
    <property type="gene ID" value="DCAR_017684"/>
</dbReference>
<keyword evidence="2" id="KW-0732">Signal</keyword>
<gene>
    <name evidence="3" type="ORF">DCAR_0520277</name>
</gene>
<reference evidence="3" key="1">
    <citation type="journal article" date="2016" name="Nat. Genet.">
        <title>A high-quality carrot genome assembly provides new insights into carotenoid accumulation and asterid genome evolution.</title>
        <authorList>
            <person name="Iorizzo M."/>
            <person name="Ellison S."/>
            <person name="Senalik D."/>
            <person name="Zeng P."/>
            <person name="Satapoomin P."/>
            <person name="Huang J."/>
            <person name="Bowman M."/>
            <person name="Iovene M."/>
            <person name="Sanseverino W."/>
            <person name="Cavagnaro P."/>
            <person name="Yildiz M."/>
            <person name="Macko-Podgorni A."/>
            <person name="Moranska E."/>
            <person name="Grzebelus E."/>
            <person name="Grzebelus D."/>
            <person name="Ashrafi H."/>
            <person name="Zheng Z."/>
            <person name="Cheng S."/>
            <person name="Spooner D."/>
            <person name="Van Deynze A."/>
            <person name="Simon P."/>
        </authorList>
    </citation>
    <scope>NUCLEOTIDE SEQUENCE</scope>
    <source>
        <tissue evidence="3">Leaf</tissue>
    </source>
</reference>
<protein>
    <submittedName>
        <fullName evidence="3">Uncharacterized protein</fullName>
    </submittedName>
</protein>
<name>A0A164YFK4_DAUCS</name>
<reference evidence="3" key="2">
    <citation type="submission" date="2022-03" db="EMBL/GenBank/DDBJ databases">
        <title>Draft title - Genomic analysis of global carrot germplasm unveils the trajectory of domestication and the origin of high carotenoid orange carrot.</title>
        <authorList>
            <person name="Iorizzo M."/>
            <person name="Ellison S."/>
            <person name="Senalik D."/>
            <person name="Macko-Podgorni A."/>
            <person name="Grzebelus D."/>
            <person name="Bostan H."/>
            <person name="Rolling W."/>
            <person name="Curaba J."/>
            <person name="Simon P."/>
        </authorList>
    </citation>
    <scope>NUCLEOTIDE SEQUENCE</scope>
    <source>
        <tissue evidence="3">Leaf</tissue>
    </source>
</reference>
<feature type="chain" id="PRO_5043399827" evidence="2">
    <location>
        <begin position="26"/>
        <end position="121"/>
    </location>
</feature>
<dbReference type="AlphaFoldDB" id="A0A164YFK4"/>
<keyword evidence="4" id="KW-1185">Reference proteome</keyword>
<evidence type="ECO:0000313" key="4">
    <source>
        <dbReference type="Proteomes" id="UP000077755"/>
    </source>
</evidence>
<proteinExistence type="predicted"/>
<sequence length="121" mass="13164">MFKNELPVLISYLIHLHFLSIPVTGGIINSESPASVIGGISASPASECITSRSRSNVRPTNDLDKQNKPNSTKMTTDKGLFNSQAFSSISNRVVLKNNCENGGMPEYLVEDDEMLYDGGKL</sequence>
<feature type="signal peptide" evidence="2">
    <location>
        <begin position="1"/>
        <end position="25"/>
    </location>
</feature>
<dbReference type="Proteomes" id="UP000077755">
    <property type="component" value="Chromosome 5"/>
</dbReference>
<accession>A0A164YFK4</accession>
<feature type="compositionally biased region" description="Polar residues" evidence="1">
    <location>
        <begin position="48"/>
        <end position="59"/>
    </location>
</feature>
<dbReference type="EMBL" id="CP093347">
    <property type="protein sequence ID" value="WOH00901.1"/>
    <property type="molecule type" value="Genomic_DNA"/>
</dbReference>
<feature type="region of interest" description="Disordered" evidence="1">
    <location>
        <begin position="47"/>
        <end position="78"/>
    </location>
</feature>